<name>A0ACC1M3C6_9FUNG</name>
<dbReference type="EC" id="6.2.1.3" evidence="1"/>
<keyword evidence="1" id="KW-0436">Ligase</keyword>
<protein>
    <submittedName>
        <fullName evidence="1">Medium-chain fatty acid-CoA ligase faa2</fullName>
        <ecNumber evidence="1">6.2.1.3</ecNumber>
    </submittedName>
</protein>
<dbReference type="EMBL" id="JANBVB010000542">
    <property type="protein sequence ID" value="KAJ2893447.1"/>
    <property type="molecule type" value="Genomic_DNA"/>
</dbReference>
<proteinExistence type="predicted"/>
<dbReference type="Proteomes" id="UP001139981">
    <property type="component" value="Unassembled WGS sequence"/>
</dbReference>
<reference evidence="1" key="1">
    <citation type="submission" date="2022-07" db="EMBL/GenBank/DDBJ databases">
        <title>Phylogenomic reconstructions and comparative analyses of Kickxellomycotina fungi.</title>
        <authorList>
            <person name="Reynolds N.K."/>
            <person name="Stajich J.E."/>
            <person name="Barry K."/>
            <person name="Grigoriev I.V."/>
            <person name="Crous P."/>
            <person name="Smith M.E."/>
        </authorList>
    </citation>
    <scope>NUCLEOTIDE SEQUENCE</scope>
    <source>
        <strain evidence="1">CBS 190363</strain>
    </source>
</reference>
<keyword evidence="2" id="KW-1185">Reference proteome</keyword>
<comment type="caution">
    <text evidence="1">The sequence shown here is derived from an EMBL/GenBank/DDBJ whole genome shotgun (WGS) entry which is preliminary data.</text>
</comment>
<evidence type="ECO:0000313" key="2">
    <source>
        <dbReference type="Proteomes" id="UP001139981"/>
    </source>
</evidence>
<evidence type="ECO:0000313" key="1">
    <source>
        <dbReference type="EMBL" id="KAJ2893447.1"/>
    </source>
</evidence>
<organism evidence="1 2">
    <name type="scientific">Coemansia aciculifera</name>
    <dbReference type="NCBI Taxonomy" id="417176"/>
    <lineage>
        <taxon>Eukaryota</taxon>
        <taxon>Fungi</taxon>
        <taxon>Fungi incertae sedis</taxon>
        <taxon>Zoopagomycota</taxon>
        <taxon>Kickxellomycotina</taxon>
        <taxon>Kickxellomycetes</taxon>
        <taxon>Kickxellales</taxon>
        <taxon>Kickxellaceae</taxon>
        <taxon>Coemansia</taxon>
    </lineage>
</organism>
<sequence>MSFKVPSTEIPGYSAIYRNNKYKDGTHGAEFAHITTVHELFQHHLALAPKSEFLGTRKFNPADGSYGAYEWMTTTEVADYVEDFGSGLDHVFAKHVSDSPGASNGQQQSVGVYGVNRAEWLLSEFSIFRSRRYMVGVCDSVGVEYADHVINHSGVNVVICSLDKIPRMLDRFNITPGLRVIISMDRLDCSKANSVTQAFCAETAGVALRKRAKELGITLFDMDEVVEMGRAAPTDAQPPKPEDTGIMSFTSGTTGTQKGIILTHQNLIAASRSYHLSFRLSNTTHLSFISLAHAMDRCSIHMFMYGGVRVGFSVGDRARLIEDMQALQPTVFLAIPLLLNTIYERMVKATTGAGGIKGLISRIAYRSKQKHLASTGELNHKLWDRLVFNKVAAVCGGRIRTIFSGSMALSPEVAHYLRTALSCEVLQGYGQSESVACGLCQSPGDYTAGHIGFPVPGNDIRLRSRPELGYLVNDTPCPRGELMVRAKFTFAEYYKQPEKTLEAMDGEWLATGDIVQINPTGTISFISRAGNHVKINTGMWLSPERLENIYSQHPLVHTLFIHAHGEYNKTVSIVVPSATEFLPWARTVAKLPEASLEKLCAHTAVVQALLQTLVIHAELNGLTIDEKLGAIFIEPTPFREKNCGLCTSTLKLKRREVINYYDEQLQKLFTEVGKI</sequence>
<gene>
    <name evidence="1" type="primary">FAA2_6</name>
    <name evidence="1" type="ORF">IWW38_002861</name>
</gene>
<accession>A0ACC1M3C6</accession>